<gene>
    <name evidence="1" type="ORF">PVT71_14575</name>
</gene>
<accession>A0AAU8AN58</accession>
<dbReference type="AlphaFoldDB" id="A0AAU8AN58"/>
<proteinExistence type="predicted"/>
<name>A0AAU8AN58_9RHOB</name>
<evidence type="ECO:0000313" key="1">
    <source>
        <dbReference type="EMBL" id="XCC95924.1"/>
    </source>
</evidence>
<reference evidence="1" key="1">
    <citation type="submission" date="2023-02" db="EMBL/GenBank/DDBJ databases">
        <title>Description and genomic characterization of Salipiger bruguierae sp. nov., isolated from the sediment of mangrove plant Bruguiera sexangula.</title>
        <authorList>
            <person name="Long M."/>
        </authorList>
    </citation>
    <scope>NUCLEOTIDE SEQUENCE</scope>
    <source>
        <strain evidence="1">H15</strain>
    </source>
</reference>
<sequence length="189" mass="20449">MLMTRSNPTGLAVDLDVLKLALRIGADADDDRLTQLIRAETARYEAFTGRVLLPTGFRLSLAGWSFPACLPVLPVRTVSSVTYLDPDHAEQTLSASAWYAVEAAPLWSVDLDTQASLPALSDRPWPVRIDFDAGHDDPEASGAGDVPALAQRADDQDAIIHMVGVTYDQGAPLDFDAMRKVFGSRRVIG</sequence>
<dbReference type="EMBL" id="CP123385">
    <property type="protein sequence ID" value="XCC95924.1"/>
    <property type="molecule type" value="Genomic_DNA"/>
</dbReference>
<dbReference type="InterPro" id="IPR011738">
    <property type="entry name" value="Phage_CHP"/>
</dbReference>
<protein>
    <submittedName>
        <fullName evidence="1">Phage head-tail connector protein</fullName>
    </submittedName>
</protein>
<dbReference type="NCBIfam" id="TIGR02215">
    <property type="entry name" value="phage_chp_gp8"/>
    <property type="match status" value="1"/>
</dbReference>
<dbReference type="RefSeq" id="WP_353474791.1">
    <property type="nucleotide sequence ID" value="NZ_CP123385.1"/>
</dbReference>
<organism evidence="1">
    <name type="scientific">Alloyangia sp. H15</name>
    <dbReference type="NCBI Taxonomy" id="3029062"/>
    <lineage>
        <taxon>Bacteria</taxon>
        <taxon>Pseudomonadati</taxon>
        <taxon>Pseudomonadota</taxon>
        <taxon>Alphaproteobacteria</taxon>
        <taxon>Rhodobacterales</taxon>
        <taxon>Roseobacteraceae</taxon>
        <taxon>Alloyangia</taxon>
    </lineage>
</organism>
<dbReference type="CDD" id="cd08054">
    <property type="entry name" value="gp6"/>
    <property type="match status" value="1"/>
</dbReference>